<proteinExistence type="predicted"/>
<dbReference type="Proteomes" id="UP000219338">
    <property type="component" value="Unassembled WGS sequence"/>
</dbReference>
<dbReference type="EMBL" id="FUEG01000026">
    <property type="protein sequence ID" value="SJL15085.1"/>
    <property type="molecule type" value="Genomic_DNA"/>
</dbReference>
<evidence type="ECO:0000313" key="2">
    <source>
        <dbReference type="Proteomes" id="UP000219338"/>
    </source>
</evidence>
<dbReference type="OrthoDB" id="10494083at2759"/>
<organism evidence="1 2">
    <name type="scientific">Armillaria ostoyae</name>
    <name type="common">Armillaria root rot fungus</name>
    <dbReference type="NCBI Taxonomy" id="47428"/>
    <lineage>
        <taxon>Eukaryota</taxon>
        <taxon>Fungi</taxon>
        <taxon>Dikarya</taxon>
        <taxon>Basidiomycota</taxon>
        <taxon>Agaricomycotina</taxon>
        <taxon>Agaricomycetes</taxon>
        <taxon>Agaricomycetidae</taxon>
        <taxon>Agaricales</taxon>
        <taxon>Marasmiineae</taxon>
        <taxon>Physalacriaceae</taxon>
        <taxon>Armillaria</taxon>
    </lineage>
</organism>
<protein>
    <submittedName>
        <fullName evidence="1">Uncharacterized protein</fullName>
    </submittedName>
</protein>
<evidence type="ECO:0000313" key="1">
    <source>
        <dbReference type="EMBL" id="SJL15085.1"/>
    </source>
</evidence>
<keyword evidence="2" id="KW-1185">Reference proteome</keyword>
<accession>A0A284S269</accession>
<reference evidence="2" key="1">
    <citation type="journal article" date="2017" name="Nat. Ecol. Evol.">
        <title>Genome expansion and lineage-specific genetic innovations in the forest pathogenic fungi Armillaria.</title>
        <authorList>
            <person name="Sipos G."/>
            <person name="Prasanna A.N."/>
            <person name="Walter M.C."/>
            <person name="O'Connor E."/>
            <person name="Balint B."/>
            <person name="Krizsan K."/>
            <person name="Kiss B."/>
            <person name="Hess J."/>
            <person name="Varga T."/>
            <person name="Slot J."/>
            <person name="Riley R."/>
            <person name="Boka B."/>
            <person name="Rigling D."/>
            <person name="Barry K."/>
            <person name="Lee J."/>
            <person name="Mihaltcheva S."/>
            <person name="LaButti K."/>
            <person name="Lipzen A."/>
            <person name="Waldron R."/>
            <person name="Moloney N.M."/>
            <person name="Sperisen C."/>
            <person name="Kredics L."/>
            <person name="Vagvoelgyi C."/>
            <person name="Patrignani A."/>
            <person name="Fitzpatrick D."/>
            <person name="Nagy I."/>
            <person name="Doyle S."/>
            <person name="Anderson J.B."/>
            <person name="Grigoriev I.V."/>
            <person name="Gueldener U."/>
            <person name="Muensterkoetter M."/>
            <person name="Nagy L.G."/>
        </authorList>
    </citation>
    <scope>NUCLEOTIDE SEQUENCE [LARGE SCALE GENOMIC DNA]</scope>
    <source>
        <strain evidence="2">C18/9</strain>
    </source>
</reference>
<gene>
    <name evidence="1" type="ORF">ARMOST_18567</name>
</gene>
<dbReference type="AlphaFoldDB" id="A0A284S269"/>
<sequence>MRDLLRALPRDLLQALAPDLLPDVRTQDLELRTCAQNAFLISSSCKFPKAEKPETHLALLKILCCSGRYAFTFTDPRSQPEIFFTNAIQCFLSNQSEPAHLQHELDVVERILGPFFNQEYITDRDHTLVRFLGPFELKDRVILLKIFGEEGGLQALDRKFEAMLERSAMPEELAPTTDFAHLVANQMIKTNAFNPLHLPDYAPKSPFTDNLSVLIHLLLYNSSGRLMIDRLLKILHQGNMAHLMWKEFVKQLRQWVANEWEDLGRPYNIGDIHRVPDLLLEDVPADPQSTV</sequence>
<name>A0A284S269_ARMOS</name>